<dbReference type="SUPFAM" id="SSF51344">
    <property type="entry name" value="Epsilon subunit of F1F0-ATP synthase N-terminal domain"/>
    <property type="match status" value="1"/>
</dbReference>
<evidence type="ECO:0000256" key="4">
    <source>
        <dbReference type="ARBA" id="ARBA00022448"/>
    </source>
</evidence>
<name>A0A7H1NPX4_9PROT</name>
<gene>
    <name evidence="10 13" type="primary">atpC</name>
    <name evidence="13" type="ORF">JGUZn3_05920</name>
</gene>
<evidence type="ECO:0000256" key="11">
    <source>
        <dbReference type="RuleBase" id="RU003656"/>
    </source>
</evidence>
<accession>A0A7H1NPX4</accession>
<keyword evidence="10" id="KW-1003">Cell membrane</keyword>
<evidence type="ECO:0000256" key="5">
    <source>
        <dbReference type="ARBA" id="ARBA00022781"/>
    </source>
</evidence>
<reference evidence="13 14" key="1">
    <citation type="submission" date="2020-08" db="EMBL/GenBank/DDBJ databases">
        <title>Complete genome sequence of Entomobacter blattae G55GP.</title>
        <authorList>
            <person name="Poehlein A."/>
            <person name="Guzman J."/>
            <person name="Daniel R."/>
            <person name="Vilcinskas A."/>
        </authorList>
    </citation>
    <scope>NUCLEOTIDE SEQUENCE [LARGE SCALE GENOMIC DNA]</scope>
    <source>
        <strain evidence="13 14">G55GP</strain>
    </source>
</reference>
<sequence length="140" mass="15212">MAIKVEIVSPLKKILARNADMVVIPGSEGDIAAMPGHSPVLLALRGGVVDVYEKEKIVESYFVEKGFAEITQDACTILTDSAVNVKAIDVAAAEKRLQAAEEAYHNTVDKNDYKILASLFEEMQIASAQKDATTRKLPYS</sequence>
<comment type="subunit">
    <text evidence="10 11">F-type ATPases have 2 components, CF(1) - the catalytic core - and CF(0) - the membrane proton channel. CF(1) has five subunits: alpha(3), beta(3), gamma(1), delta(1), epsilon(1). CF(0) has three main subunits: a, b and c.</text>
</comment>
<keyword evidence="5 10" id="KW-0375">Hydrogen ion transport</keyword>
<dbReference type="RefSeq" id="WP_203414242.1">
    <property type="nucleotide sequence ID" value="NZ_CP060244.1"/>
</dbReference>
<evidence type="ECO:0000313" key="14">
    <source>
        <dbReference type="Proteomes" id="UP000516349"/>
    </source>
</evidence>
<dbReference type="Proteomes" id="UP000516349">
    <property type="component" value="Chromosome"/>
</dbReference>
<evidence type="ECO:0000256" key="8">
    <source>
        <dbReference type="ARBA" id="ARBA00023196"/>
    </source>
</evidence>
<keyword evidence="8 10" id="KW-0139">CF(1)</keyword>
<dbReference type="Pfam" id="PF02823">
    <property type="entry name" value="ATP-synt_DE_N"/>
    <property type="match status" value="1"/>
</dbReference>
<keyword evidence="6 10" id="KW-0406">Ion transport</keyword>
<dbReference type="GO" id="GO:0005524">
    <property type="term" value="F:ATP binding"/>
    <property type="evidence" value="ECO:0007669"/>
    <property type="project" value="UniProtKB-UniRule"/>
</dbReference>
<dbReference type="KEGG" id="ebla:JGUZn3_05920"/>
<comment type="similarity">
    <text evidence="3 10 11">Belongs to the ATPase epsilon chain family.</text>
</comment>
<comment type="function">
    <text evidence="1 10">Produces ATP from ADP in the presence of a proton gradient across the membrane.</text>
</comment>
<dbReference type="GO" id="GO:0046933">
    <property type="term" value="F:proton-transporting ATP synthase activity, rotational mechanism"/>
    <property type="evidence" value="ECO:0007669"/>
    <property type="project" value="UniProtKB-UniRule"/>
</dbReference>
<organism evidence="13 14">
    <name type="scientific">Entomobacter blattae</name>
    <dbReference type="NCBI Taxonomy" id="2762277"/>
    <lineage>
        <taxon>Bacteria</taxon>
        <taxon>Pseudomonadati</taxon>
        <taxon>Pseudomonadota</taxon>
        <taxon>Alphaproteobacteria</taxon>
        <taxon>Acetobacterales</taxon>
        <taxon>Acetobacteraceae</taxon>
        <taxon>Entomobacter</taxon>
    </lineage>
</organism>
<dbReference type="InterPro" id="IPR001469">
    <property type="entry name" value="ATP_synth_F1_dsu/esu"/>
</dbReference>
<evidence type="ECO:0000256" key="7">
    <source>
        <dbReference type="ARBA" id="ARBA00023136"/>
    </source>
</evidence>
<evidence type="ECO:0000256" key="1">
    <source>
        <dbReference type="ARBA" id="ARBA00003543"/>
    </source>
</evidence>
<feature type="domain" description="ATP synthase F1 complex delta/epsilon subunit N-terminal" evidence="12">
    <location>
        <begin position="3"/>
        <end position="82"/>
    </location>
</feature>
<dbReference type="PANTHER" id="PTHR13822:SF10">
    <property type="entry name" value="ATP SYNTHASE EPSILON CHAIN, CHLOROPLASTIC"/>
    <property type="match status" value="1"/>
</dbReference>
<evidence type="ECO:0000256" key="10">
    <source>
        <dbReference type="HAMAP-Rule" id="MF_00530"/>
    </source>
</evidence>
<evidence type="ECO:0000313" key="13">
    <source>
        <dbReference type="EMBL" id="QNT77834.1"/>
    </source>
</evidence>
<keyword evidence="7 10" id="KW-0472">Membrane</keyword>
<dbReference type="EMBL" id="CP060244">
    <property type="protein sequence ID" value="QNT77834.1"/>
    <property type="molecule type" value="Genomic_DNA"/>
</dbReference>
<evidence type="ECO:0000256" key="2">
    <source>
        <dbReference type="ARBA" id="ARBA00004184"/>
    </source>
</evidence>
<keyword evidence="14" id="KW-1185">Reference proteome</keyword>
<evidence type="ECO:0000259" key="12">
    <source>
        <dbReference type="Pfam" id="PF02823"/>
    </source>
</evidence>
<dbReference type="GO" id="GO:0005886">
    <property type="term" value="C:plasma membrane"/>
    <property type="evidence" value="ECO:0007669"/>
    <property type="project" value="UniProtKB-SubCell"/>
</dbReference>
<keyword evidence="4 10" id="KW-0813">Transport</keyword>
<evidence type="ECO:0000256" key="9">
    <source>
        <dbReference type="ARBA" id="ARBA00023310"/>
    </source>
</evidence>
<dbReference type="NCBIfam" id="TIGR01216">
    <property type="entry name" value="ATP_synt_epsi"/>
    <property type="match status" value="1"/>
</dbReference>
<comment type="subcellular location">
    <subcellularLocation>
        <location evidence="10">Cell membrane</location>
        <topology evidence="10">Peripheral membrane protein</topology>
    </subcellularLocation>
    <subcellularLocation>
        <location evidence="2">Endomembrane system</location>
        <topology evidence="2">Peripheral membrane protein</topology>
    </subcellularLocation>
</comment>
<dbReference type="CDD" id="cd12152">
    <property type="entry name" value="F1-ATPase_delta"/>
    <property type="match status" value="1"/>
</dbReference>
<dbReference type="AlphaFoldDB" id="A0A7H1NPX4"/>
<protein>
    <recommendedName>
        <fullName evidence="10">ATP synthase epsilon chain</fullName>
    </recommendedName>
    <alternativeName>
        <fullName evidence="10">ATP synthase F1 sector epsilon subunit</fullName>
    </alternativeName>
    <alternativeName>
        <fullName evidence="10">F-ATPase epsilon subunit</fullName>
    </alternativeName>
</protein>
<dbReference type="GO" id="GO:0012505">
    <property type="term" value="C:endomembrane system"/>
    <property type="evidence" value="ECO:0007669"/>
    <property type="project" value="UniProtKB-SubCell"/>
</dbReference>
<evidence type="ECO:0000256" key="3">
    <source>
        <dbReference type="ARBA" id="ARBA00005712"/>
    </source>
</evidence>
<dbReference type="PANTHER" id="PTHR13822">
    <property type="entry name" value="ATP SYNTHASE DELTA/EPSILON CHAIN"/>
    <property type="match status" value="1"/>
</dbReference>
<dbReference type="InterPro" id="IPR036771">
    <property type="entry name" value="ATPsynth_dsu/esu_N"/>
</dbReference>
<dbReference type="InterPro" id="IPR020546">
    <property type="entry name" value="ATP_synth_F1_dsu/esu_N"/>
</dbReference>
<keyword evidence="9 10" id="KW-0066">ATP synthesis</keyword>
<dbReference type="GO" id="GO:0045259">
    <property type="term" value="C:proton-transporting ATP synthase complex"/>
    <property type="evidence" value="ECO:0007669"/>
    <property type="project" value="UniProtKB-KW"/>
</dbReference>
<proteinExistence type="inferred from homology"/>
<dbReference type="Gene3D" id="2.60.15.10">
    <property type="entry name" value="F0F1 ATP synthase delta/epsilon subunit, N-terminal"/>
    <property type="match status" value="1"/>
</dbReference>
<evidence type="ECO:0000256" key="6">
    <source>
        <dbReference type="ARBA" id="ARBA00023065"/>
    </source>
</evidence>
<dbReference type="HAMAP" id="MF_00530">
    <property type="entry name" value="ATP_synth_epsil_bac"/>
    <property type="match status" value="1"/>
</dbReference>